<feature type="transmembrane region" description="Helical" evidence="6">
    <location>
        <begin position="21"/>
        <end position="48"/>
    </location>
</feature>
<gene>
    <name evidence="7" type="ORF">KPH14_005680</name>
</gene>
<reference evidence="7" key="2">
    <citation type="journal article" date="2023" name="Commun. Biol.">
        <title>Intrasexual cuticular hydrocarbon dimorphism in a wasp sheds light on hydrocarbon biosynthesis genes in Hymenoptera.</title>
        <authorList>
            <person name="Moris V.C."/>
            <person name="Podsiadlowski L."/>
            <person name="Martin S."/>
            <person name="Oeyen J.P."/>
            <person name="Donath A."/>
            <person name="Petersen M."/>
            <person name="Wilbrandt J."/>
            <person name="Misof B."/>
            <person name="Liedtke D."/>
            <person name="Thamm M."/>
            <person name="Scheiner R."/>
            <person name="Schmitt T."/>
            <person name="Niehuis O."/>
        </authorList>
    </citation>
    <scope>NUCLEOTIDE SEQUENCE</scope>
    <source>
        <strain evidence="7">GBR_01_08_01A</strain>
    </source>
</reference>
<evidence type="ECO:0000256" key="4">
    <source>
        <dbReference type="ARBA" id="ARBA00023136"/>
    </source>
</evidence>
<feature type="region of interest" description="Disordered" evidence="5">
    <location>
        <begin position="283"/>
        <end position="304"/>
    </location>
</feature>
<keyword evidence="8" id="KW-1185">Reference proteome</keyword>
<evidence type="ECO:0000256" key="2">
    <source>
        <dbReference type="ARBA" id="ARBA00022692"/>
    </source>
</evidence>
<evidence type="ECO:0000256" key="3">
    <source>
        <dbReference type="ARBA" id="ARBA00022989"/>
    </source>
</evidence>
<organism evidence="7 8">
    <name type="scientific">Odynerus spinipes</name>
    <dbReference type="NCBI Taxonomy" id="1348599"/>
    <lineage>
        <taxon>Eukaryota</taxon>
        <taxon>Metazoa</taxon>
        <taxon>Ecdysozoa</taxon>
        <taxon>Arthropoda</taxon>
        <taxon>Hexapoda</taxon>
        <taxon>Insecta</taxon>
        <taxon>Pterygota</taxon>
        <taxon>Neoptera</taxon>
        <taxon>Endopterygota</taxon>
        <taxon>Hymenoptera</taxon>
        <taxon>Apocrita</taxon>
        <taxon>Aculeata</taxon>
        <taxon>Vespoidea</taxon>
        <taxon>Vespidae</taxon>
        <taxon>Eumeninae</taxon>
        <taxon>Odynerus</taxon>
    </lineage>
</organism>
<feature type="transmembrane region" description="Helical" evidence="6">
    <location>
        <begin position="212"/>
        <end position="233"/>
    </location>
</feature>
<feature type="compositionally biased region" description="Polar residues" evidence="5">
    <location>
        <begin position="283"/>
        <end position="292"/>
    </location>
</feature>
<keyword evidence="2 6" id="KW-0812">Transmembrane</keyword>
<comment type="subcellular location">
    <subcellularLocation>
        <location evidence="1">Membrane</location>
        <topology evidence="1">Multi-pass membrane protein</topology>
    </subcellularLocation>
</comment>
<evidence type="ECO:0000256" key="5">
    <source>
        <dbReference type="SAM" id="MobiDB-lite"/>
    </source>
</evidence>
<evidence type="ECO:0000256" key="1">
    <source>
        <dbReference type="ARBA" id="ARBA00004141"/>
    </source>
</evidence>
<dbReference type="Proteomes" id="UP001258017">
    <property type="component" value="Unassembled WGS sequence"/>
</dbReference>
<evidence type="ECO:0000256" key="6">
    <source>
        <dbReference type="SAM" id="Phobius"/>
    </source>
</evidence>
<dbReference type="Pfam" id="PF00335">
    <property type="entry name" value="Tetraspanin"/>
    <property type="match status" value="1"/>
</dbReference>
<evidence type="ECO:0000313" key="7">
    <source>
        <dbReference type="EMBL" id="KAK2576317.1"/>
    </source>
</evidence>
<comment type="caution">
    <text evidence="7">The sequence shown here is derived from an EMBL/GenBank/DDBJ whole genome shotgun (WGS) entry which is preliminary data.</text>
</comment>
<keyword evidence="3 6" id="KW-1133">Transmembrane helix</keyword>
<dbReference type="AlphaFoldDB" id="A0AAD9VJT1"/>
<feature type="transmembrane region" description="Helical" evidence="6">
    <location>
        <begin position="96"/>
        <end position="116"/>
    </location>
</feature>
<dbReference type="InterPro" id="IPR018499">
    <property type="entry name" value="Tetraspanin/Peripherin"/>
</dbReference>
<evidence type="ECO:0000313" key="8">
    <source>
        <dbReference type="Proteomes" id="UP001258017"/>
    </source>
</evidence>
<dbReference type="PANTHER" id="PTHR19282:SF544">
    <property type="entry name" value="TETRASPANIN"/>
    <property type="match status" value="1"/>
</dbReference>
<accession>A0AAD9VJT1</accession>
<dbReference type="InterPro" id="IPR008952">
    <property type="entry name" value="Tetraspanin_EC2_sf"/>
</dbReference>
<dbReference type="PANTHER" id="PTHR19282">
    <property type="entry name" value="TETRASPANIN"/>
    <property type="match status" value="1"/>
</dbReference>
<reference evidence="7" key="1">
    <citation type="submission" date="2021-08" db="EMBL/GenBank/DDBJ databases">
        <authorList>
            <person name="Misof B."/>
            <person name="Oliver O."/>
            <person name="Podsiadlowski L."/>
            <person name="Donath A."/>
            <person name="Peters R."/>
            <person name="Mayer C."/>
            <person name="Rust J."/>
            <person name="Gunkel S."/>
            <person name="Lesny P."/>
            <person name="Martin S."/>
            <person name="Oeyen J.P."/>
            <person name="Petersen M."/>
            <person name="Panagiotis P."/>
            <person name="Wilbrandt J."/>
            <person name="Tanja T."/>
        </authorList>
    </citation>
    <scope>NUCLEOTIDE SEQUENCE</scope>
    <source>
        <strain evidence="7">GBR_01_08_01A</strain>
        <tissue evidence="7">Thorax + abdomen</tissue>
    </source>
</reference>
<protein>
    <recommendedName>
        <fullName evidence="9">Tetraspanin</fullName>
    </recommendedName>
</protein>
<dbReference type="GO" id="GO:0005886">
    <property type="term" value="C:plasma membrane"/>
    <property type="evidence" value="ECO:0007669"/>
    <property type="project" value="TreeGrafter"/>
</dbReference>
<sequence length="304" mass="33727">MWKKDQIKLLLPQRRYSCLDTVIVSLFFAVLITIIAVGIELLVVSIGIKLHALMELRLLEPYLSTDSNVLLCVSILVITSSSLGLISAIQFSYTGLIASIALLLSLLCITDIYAISNYKVKNYIPPEDLYLLLYNAIENDPLDVALHFMQSTISCCGITDYTDWTYRIGFIPGSCCKNSTICYNDDPSLNKNGCLKNLIIILSNIYQNSVDAIVVLNVVGVIAICMGYFYSYLLRQLKKGEKIFRTVIPRIQASRNFGRSQQTGQTSNSCNNRPNVHVISNHASSSGPTSMYPNLFGSEPAPDL</sequence>
<keyword evidence="4 6" id="KW-0472">Membrane</keyword>
<name>A0AAD9VJT1_9HYME</name>
<dbReference type="Gene3D" id="1.10.1450.10">
    <property type="entry name" value="Tetraspanin"/>
    <property type="match status" value="1"/>
</dbReference>
<evidence type="ECO:0008006" key="9">
    <source>
        <dbReference type="Google" id="ProtNLM"/>
    </source>
</evidence>
<dbReference type="EMBL" id="JAIFRP010004406">
    <property type="protein sequence ID" value="KAK2576317.1"/>
    <property type="molecule type" value="Genomic_DNA"/>
</dbReference>
<proteinExistence type="predicted"/>
<feature type="transmembrane region" description="Helical" evidence="6">
    <location>
        <begin position="68"/>
        <end position="89"/>
    </location>
</feature>
<dbReference type="SUPFAM" id="SSF48652">
    <property type="entry name" value="Tetraspanin"/>
    <property type="match status" value="1"/>
</dbReference>